<protein>
    <recommendedName>
        <fullName evidence="4">hexokinase</fullName>
        <ecNumber evidence="4">2.7.1.1</ecNumber>
    </recommendedName>
</protein>
<organism evidence="16">
    <name type="scientific">Lamprotornis superbus</name>
    <dbReference type="NCBI Taxonomy" id="245042"/>
    <lineage>
        <taxon>Eukaryota</taxon>
        <taxon>Metazoa</taxon>
        <taxon>Chordata</taxon>
        <taxon>Craniata</taxon>
        <taxon>Vertebrata</taxon>
        <taxon>Euteleostomi</taxon>
        <taxon>Archelosauria</taxon>
        <taxon>Archosauria</taxon>
        <taxon>Dinosauria</taxon>
        <taxon>Saurischia</taxon>
        <taxon>Theropoda</taxon>
        <taxon>Coelurosauria</taxon>
        <taxon>Aves</taxon>
        <taxon>Neognathae</taxon>
        <taxon>Neoaves</taxon>
        <taxon>Telluraves</taxon>
        <taxon>Australaves</taxon>
        <taxon>Passeriformes</taxon>
        <taxon>Sturnidae</taxon>
        <taxon>Lamprotornis</taxon>
    </lineage>
</organism>
<keyword evidence="5" id="KW-0808">Transferase</keyword>
<gene>
    <name evidence="17" type="ORF">IHE44_0003908</name>
    <name evidence="16" type="ORF">IHE44_007987</name>
</gene>
<dbReference type="InterPro" id="IPR001312">
    <property type="entry name" value="Hexokinase"/>
</dbReference>
<dbReference type="PROSITE" id="PS51748">
    <property type="entry name" value="HEXOKINASE_2"/>
    <property type="match status" value="2"/>
</dbReference>
<keyword evidence="18" id="KW-1185">Reference proteome</keyword>
<dbReference type="FunFam" id="3.30.420.40:FF:000805">
    <property type="entry name" value="Hexokinase-2"/>
    <property type="match status" value="1"/>
</dbReference>
<evidence type="ECO:0000256" key="6">
    <source>
        <dbReference type="ARBA" id="ARBA00022741"/>
    </source>
</evidence>
<feature type="non-terminal residue" evidence="16">
    <location>
        <position position="1010"/>
    </location>
</feature>
<dbReference type="UniPathway" id="UPA00242"/>
<evidence type="ECO:0000256" key="12">
    <source>
        <dbReference type="ARBA" id="ARBA00048160"/>
    </source>
</evidence>
<dbReference type="PRINTS" id="PR00475">
    <property type="entry name" value="HEXOKINASE"/>
</dbReference>
<evidence type="ECO:0000256" key="3">
    <source>
        <dbReference type="ARBA" id="ARBA00009225"/>
    </source>
</evidence>
<evidence type="ECO:0000256" key="8">
    <source>
        <dbReference type="ARBA" id="ARBA00022840"/>
    </source>
</evidence>
<comment type="similarity">
    <text evidence="3">Belongs to the hexokinase family.</text>
</comment>
<keyword evidence="8" id="KW-0067">ATP-binding</keyword>
<dbReference type="OrthoDB" id="419537at2759"/>
<dbReference type="GO" id="GO:0005829">
    <property type="term" value="C:cytosol"/>
    <property type="evidence" value="ECO:0007669"/>
    <property type="project" value="TreeGrafter"/>
</dbReference>
<reference evidence="16" key="1">
    <citation type="submission" date="2020-10" db="EMBL/GenBank/DDBJ databases">
        <title>Feather gene expression reveals the developmental basis of iridescence in African starlings.</title>
        <authorList>
            <person name="Rubenstein D.R."/>
        </authorList>
    </citation>
    <scope>NUCLEOTIDE SEQUENCE</scope>
    <source>
        <strain evidence="16">SS15</strain>
        <tissue evidence="16">Liver</tissue>
    </source>
</reference>
<dbReference type="Pfam" id="PF03727">
    <property type="entry name" value="Hexokinase_2"/>
    <property type="match status" value="3"/>
</dbReference>
<evidence type="ECO:0000259" key="14">
    <source>
        <dbReference type="Pfam" id="PF00349"/>
    </source>
</evidence>
<dbReference type="AlphaFoldDB" id="A0A835NV10"/>
<feature type="region of interest" description="Disordered" evidence="13">
    <location>
        <begin position="1"/>
        <end position="20"/>
    </location>
</feature>
<dbReference type="GO" id="GO:0006006">
    <property type="term" value="P:glucose metabolic process"/>
    <property type="evidence" value="ECO:0007669"/>
    <property type="project" value="TreeGrafter"/>
</dbReference>
<keyword evidence="6" id="KW-0547">Nucleotide-binding</keyword>
<keyword evidence="7 16" id="KW-0418">Kinase</keyword>
<comment type="catalytic activity">
    <reaction evidence="12">
        <text>D-glucose + ATP = D-glucose 6-phosphate + ADP + H(+)</text>
        <dbReference type="Rhea" id="RHEA:17825"/>
        <dbReference type="ChEBI" id="CHEBI:4167"/>
        <dbReference type="ChEBI" id="CHEBI:15378"/>
        <dbReference type="ChEBI" id="CHEBI:30616"/>
        <dbReference type="ChEBI" id="CHEBI:61548"/>
        <dbReference type="ChEBI" id="CHEBI:456216"/>
        <dbReference type="EC" id="2.7.1.1"/>
    </reaction>
    <physiologicalReaction direction="left-to-right" evidence="12">
        <dbReference type="Rhea" id="RHEA:17826"/>
    </physiologicalReaction>
</comment>
<dbReference type="GO" id="GO:0008865">
    <property type="term" value="F:fructokinase activity"/>
    <property type="evidence" value="ECO:0007669"/>
    <property type="project" value="TreeGrafter"/>
</dbReference>
<dbReference type="GO" id="GO:0001678">
    <property type="term" value="P:intracellular glucose homeostasis"/>
    <property type="evidence" value="ECO:0007669"/>
    <property type="project" value="InterPro"/>
</dbReference>
<feature type="domain" description="Hexokinase C-terminal" evidence="15">
    <location>
        <begin position="355"/>
        <end position="523"/>
    </location>
</feature>
<comment type="catalytic activity">
    <reaction evidence="10">
        <text>a D-hexose + ATP = a D-hexose 6-phosphate + ADP + H(+)</text>
        <dbReference type="Rhea" id="RHEA:22740"/>
        <dbReference type="ChEBI" id="CHEBI:4194"/>
        <dbReference type="ChEBI" id="CHEBI:15378"/>
        <dbReference type="ChEBI" id="CHEBI:30616"/>
        <dbReference type="ChEBI" id="CHEBI:229467"/>
        <dbReference type="ChEBI" id="CHEBI:456216"/>
        <dbReference type="EC" id="2.7.1.1"/>
    </reaction>
    <physiologicalReaction direction="left-to-right" evidence="10">
        <dbReference type="Rhea" id="RHEA:22741"/>
    </physiologicalReaction>
</comment>
<dbReference type="PANTHER" id="PTHR19443">
    <property type="entry name" value="HEXOKINASE"/>
    <property type="match status" value="1"/>
</dbReference>
<feature type="domain" description="Hexokinase N-terminal" evidence="14">
    <location>
        <begin position="19"/>
        <end position="244"/>
    </location>
</feature>
<dbReference type="InterPro" id="IPR022673">
    <property type="entry name" value="Hexokinase_C"/>
</dbReference>
<evidence type="ECO:0000256" key="9">
    <source>
        <dbReference type="ARBA" id="ARBA00023152"/>
    </source>
</evidence>
<dbReference type="UniPathway" id="UPA00109">
    <property type="reaction ID" value="UER00180"/>
</dbReference>
<dbReference type="EMBL" id="JADDUC010000031">
    <property type="protein sequence ID" value="KAG0123050.1"/>
    <property type="molecule type" value="Genomic_DNA"/>
</dbReference>
<evidence type="ECO:0000256" key="2">
    <source>
        <dbReference type="ARBA" id="ARBA00005028"/>
    </source>
</evidence>
<evidence type="ECO:0000256" key="13">
    <source>
        <dbReference type="SAM" id="MobiDB-lite"/>
    </source>
</evidence>
<dbReference type="GO" id="GO:0005524">
    <property type="term" value="F:ATP binding"/>
    <property type="evidence" value="ECO:0007669"/>
    <property type="project" value="UniProtKB-KW"/>
</dbReference>
<comment type="caution">
    <text evidence="16">The sequence shown here is derived from an EMBL/GenBank/DDBJ whole genome shotgun (WGS) entry which is preliminary data.</text>
</comment>
<dbReference type="PANTHER" id="PTHR19443:SF16">
    <property type="entry name" value="HEXOKINASE TYPE 1-RELATED"/>
    <property type="match status" value="1"/>
</dbReference>
<comment type="pathway">
    <text evidence="1">Carbohydrate degradation; glycolysis; D-glyceraldehyde 3-phosphate and glycerone phosphate from D-glucose: step 1/4.</text>
</comment>
<proteinExistence type="inferred from homology"/>
<feature type="domain" description="Hexokinase C-terminal" evidence="15">
    <location>
        <begin position="252"/>
        <end position="317"/>
    </location>
</feature>
<reference evidence="17" key="3">
    <citation type="submission" date="2022-01" db="EMBL/GenBank/DDBJ databases">
        <authorList>
            <person name="Rubenstein D.R."/>
        </authorList>
    </citation>
    <scope>NUCLEOTIDE SEQUENCE</scope>
    <source>
        <strain evidence="17">SS15</strain>
        <tissue evidence="17">Liver</tissue>
    </source>
</reference>
<evidence type="ECO:0000256" key="7">
    <source>
        <dbReference type="ARBA" id="ARBA00022777"/>
    </source>
</evidence>
<dbReference type="Proteomes" id="UP000618051">
    <property type="component" value="Unassembled WGS sequence"/>
</dbReference>
<dbReference type="Gene3D" id="3.40.367.20">
    <property type="match status" value="2"/>
</dbReference>
<evidence type="ECO:0000313" key="17">
    <source>
        <dbReference type="EMBL" id="KAI1234191.1"/>
    </source>
</evidence>
<evidence type="ECO:0000256" key="5">
    <source>
        <dbReference type="ARBA" id="ARBA00022679"/>
    </source>
</evidence>
<dbReference type="Pfam" id="PF00349">
    <property type="entry name" value="Hexokinase_1"/>
    <property type="match status" value="2"/>
</dbReference>
<dbReference type="FunFam" id="3.30.420.40:FF:000095">
    <property type="entry name" value="Phosphotransferase"/>
    <property type="match status" value="1"/>
</dbReference>
<dbReference type="InterPro" id="IPR043129">
    <property type="entry name" value="ATPase_NBD"/>
</dbReference>
<dbReference type="InterPro" id="IPR019807">
    <property type="entry name" value="Hexokinase_BS"/>
</dbReference>
<dbReference type="Gene3D" id="3.30.420.40">
    <property type="match status" value="2"/>
</dbReference>
<name>A0A835NV10_9PASS</name>
<evidence type="ECO:0000313" key="18">
    <source>
        <dbReference type="Proteomes" id="UP000618051"/>
    </source>
</evidence>
<comment type="catalytic activity">
    <reaction evidence="11">
        <text>D-fructose + ATP = D-fructose 6-phosphate + ADP + H(+)</text>
        <dbReference type="Rhea" id="RHEA:16125"/>
        <dbReference type="ChEBI" id="CHEBI:15378"/>
        <dbReference type="ChEBI" id="CHEBI:30616"/>
        <dbReference type="ChEBI" id="CHEBI:37721"/>
        <dbReference type="ChEBI" id="CHEBI:61527"/>
        <dbReference type="ChEBI" id="CHEBI:456216"/>
        <dbReference type="EC" id="2.7.1.1"/>
    </reaction>
    <physiologicalReaction direction="left-to-right" evidence="11">
        <dbReference type="Rhea" id="RHEA:16126"/>
    </physiologicalReaction>
</comment>
<evidence type="ECO:0000256" key="10">
    <source>
        <dbReference type="ARBA" id="ARBA00044613"/>
    </source>
</evidence>
<evidence type="ECO:0000256" key="4">
    <source>
        <dbReference type="ARBA" id="ARBA00012324"/>
    </source>
</evidence>
<keyword evidence="9" id="KW-0324">Glycolysis</keyword>
<dbReference type="EC" id="2.7.1.1" evidence="4"/>
<sequence length="1010" mass="111042">VSGSILSHRRDSSHTTPTQRALRSLSIPLERLHVMKGHMMEDMCKGLSRQTHAQAKVRMLPTYICSTPNGTEKGNFLVVELCQNQVRTMLVTLYGDGNMSPHMMYKIFDLPEGIMQGEGEALFDFIAQCVSQFLTETISSESRETTNLPLGFVFPFTCRQTQLDKAELLSWSKGFSCSGVVGKDVVQLLQSAINKQEMGANETNSNWLSSLRGRKSSQFTPSQLCHVEVVALMNDTVGTMMTCSMEGRPCEVAVVADKGSNCCFMAEAYLVETAEETSGRMCVNTEWGCFGDDGVLNDIFTPYDVRVDEESSNPGEKRPHQKEHTFPCNALECSLRAMECCYGCMTDFHEVSNPRRFEKLVGSLYLGEIVRHALIALTAEKALFTGNDIAVLKEKGVFTMQHVLDIINNEDGITEVKRILEALGLQPSERDCGRVQQICQAVMGRAATLHATGLAAILSYMCQTRDLESLMVNVGMEGELYRGYPRFEEILLSVSRLLAPECMPTLLPSRDGSGRGAAMVTAVALRLAAQRREVNEVLAPLRLTRADLEKVQALMREEMERGLCKETNPTASVRMLPTYVTHTPDGTERGDFLALDLGGTNFRVLVVHVTEEGISMASEIYVIPVSIMQGSGEALFDHIIDCIIDFQMKQNLVTQMLPLGFTFSFPCQQVGLDKALLLTWTKGFSASGCVGKDVVQLLRDAAQRKQHLGMQVVALVNDTVGTMMACGYDDPKCEIGLIVGGPPSPHHHSTPCGMATCLCQNCDGGDTNMGPAGTGTNACYMEEMRNVGTVEGDQGRMCINMEWGAFGDNGCLDHIFTHFDKVVDETTINPGKQRFEKLISGMYLGEIVRQILMVMVEKQLLFQGRPCPKLQTRNIFKTKFLSTIELNGLALRRIRAILNELELDASFEDSVLMREVCQAVSLRAAQLCAAGLAAVVEKMRENRGLDQLDITVGVDGTLYKLHPCFSNNLQKTLKDLAPNCNVTFLLSEDGSGKGAALVAAVADRAANAMQ</sequence>
<dbReference type="GO" id="GO:0006096">
    <property type="term" value="P:glycolytic process"/>
    <property type="evidence" value="ECO:0007669"/>
    <property type="project" value="UniProtKB-UniPathway"/>
</dbReference>
<accession>A0A835NV10</accession>
<dbReference type="GO" id="GO:0005739">
    <property type="term" value="C:mitochondrion"/>
    <property type="evidence" value="ECO:0007669"/>
    <property type="project" value="TreeGrafter"/>
</dbReference>
<evidence type="ECO:0000256" key="1">
    <source>
        <dbReference type="ARBA" id="ARBA00004888"/>
    </source>
</evidence>
<comment type="pathway">
    <text evidence="2">Carbohydrate metabolism; hexose metabolism.</text>
</comment>
<dbReference type="GO" id="GO:0004340">
    <property type="term" value="F:glucokinase activity"/>
    <property type="evidence" value="ECO:0007669"/>
    <property type="project" value="TreeGrafter"/>
</dbReference>
<dbReference type="GO" id="GO:0005536">
    <property type="term" value="F:D-glucose binding"/>
    <property type="evidence" value="ECO:0007669"/>
    <property type="project" value="InterPro"/>
</dbReference>
<feature type="domain" description="Hexokinase N-terminal" evidence="14">
    <location>
        <begin position="534"/>
        <end position="728"/>
    </location>
</feature>
<evidence type="ECO:0000256" key="11">
    <source>
        <dbReference type="ARBA" id="ARBA00047905"/>
    </source>
</evidence>
<dbReference type="EMBL" id="JADDUC020000016">
    <property type="protein sequence ID" value="KAI1234191.1"/>
    <property type="molecule type" value="Genomic_DNA"/>
</dbReference>
<dbReference type="PROSITE" id="PS00378">
    <property type="entry name" value="HEXOKINASE_1"/>
    <property type="match status" value="1"/>
</dbReference>
<dbReference type="FunFam" id="3.40.367.20:FF:000001">
    <property type="entry name" value="Hexokinase 1"/>
    <property type="match status" value="1"/>
</dbReference>
<evidence type="ECO:0000259" key="15">
    <source>
        <dbReference type="Pfam" id="PF03727"/>
    </source>
</evidence>
<dbReference type="SUPFAM" id="SSF53067">
    <property type="entry name" value="Actin-like ATPase domain"/>
    <property type="match status" value="4"/>
</dbReference>
<reference evidence="17 18" key="2">
    <citation type="journal article" date="2021" name="J. Hered.">
        <title>Feather Gene Expression Elucidates the Developmental Basis of Plumage Iridescence in African Starlings.</title>
        <authorList>
            <person name="Rubenstein D.R."/>
            <person name="Corvelo A."/>
            <person name="MacManes M.D."/>
            <person name="Maia R."/>
            <person name="Narzisi G."/>
            <person name="Rousaki A."/>
            <person name="Vandenabeele P."/>
            <person name="Shawkey M.D."/>
            <person name="Solomon J."/>
        </authorList>
    </citation>
    <scope>NUCLEOTIDE SEQUENCE [LARGE SCALE GENOMIC DNA]</scope>
    <source>
        <strain evidence="17">SS15</strain>
    </source>
</reference>
<dbReference type="InterPro" id="IPR022672">
    <property type="entry name" value="Hexokinase_N"/>
</dbReference>
<feature type="domain" description="Hexokinase C-terminal" evidence="15">
    <location>
        <begin position="773"/>
        <end position="1001"/>
    </location>
</feature>
<evidence type="ECO:0000313" key="16">
    <source>
        <dbReference type="EMBL" id="KAG0123050.1"/>
    </source>
</evidence>